<dbReference type="AlphaFoldDB" id="A9NSM9"/>
<name>A9NSM9_PICSI</name>
<dbReference type="GO" id="GO:0042162">
    <property type="term" value="F:telomeric DNA binding"/>
    <property type="evidence" value="ECO:0007669"/>
    <property type="project" value="TreeGrafter"/>
</dbReference>
<dbReference type="InterPro" id="IPR012340">
    <property type="entry name" value="NA-bd_OB-fold"/>
</dbReference>
<protein>
    <recommendedName>
        <fullName evidence="2">CST complex subunit TEN1</fullName>
    </recommendedName>
</protein>
<dbReference type="InterPro" id="IPR029146">
    <property type="entry name" value="Ten1_animal_plant"/>
</dbReference>
<dbReference type="EMBL" id="EF084319">
    <property type="protein sequence ID" value="ABK23640.1"/>
    <property type="molecule type" value="mRNA"/>
</dbReference>
<dbReference type="PANTHER" id="PTHR33905">
    <property type="entry name" value="CST COMPLEX SUBUNIT TEN1"/>
    <property type="match status" value="1"/>
</dbReference>
<reference evidence="1" key="1">
    <citation type="journal article" date="2008" name="BMC Genomics">
        <title>A conifer genomics resource of 200,000 spruce (Picea spp.) ESTs and 6,464 high-quality, sequence-finished full-length cDNAs for Sitka spruce (Picea sitchensis).</title>
        <authorList>
            <person name="Ralph S.G."/>
            <person name="Chun H.J."/>
            <person name="Kolosova N."/>
            <person name="Cooper D."/>
            <person name="Oddy C."/>
            <person name="Ritland C.E."/>
            <person name="Kirkpatrick R."/>
            <person name="Moore R."/>
            <person name="Barber S."/>
            <person name="Holt R.A."/>
            <person name="Jones S.J."/>
            <person name="Marra M.A."/>
            <person name="Douglas C.J."/>
            <person name="Ritland K."/>
            <person name="Bohlmann J."/>
        </authorList>
    </citation>
    <scope>NUCLEOTIDE SEQUENCE</scope>
    <source>
        <tissue evidence="1">Bark</tissue>
    </source>
</reference>
<dbReference type="GO" id="GO:0010521">
    <property type="term" value="F:telomerase inhibitor activity"/>
    <property type="evidence" value="ECO:0007669"/>
    <property type="project" value="TreeGrafter"/>
</dbReference>
<evidence type="ECO:0000313" key="1">
    <source>
        <dbReference type="EMBL" id="ABK23640.1"/>
    </source>
</evidence>
<evidence type="ECO:0008006" key="2">
    <source>
        <dbReference type="Google" id="ProtNLM"/>
    </source>
</evidence>
<dbReference type="FunFam" id="2.40.50.140:FF:000410">
    <property type="entry name" value="CST complex subunit TEN1"/>
    <property type="match status" value="1"/>
</dbReference>
<dbReference type="Gene3D" id="2.40.50.140">
    <property type="entry name" value="Nucleic acid-binding proteins"/>
    <property type="match status" value="1"/>
</dbReference>
<proteinExistence type="evidence at transcript level"/>
<sequence length="148" mass="16363">MGACIDWNAYIIVMASASSSSSASAIKAGVLVMLDELHPSSPFFTNGASLRLTGRLQEFSVETAIAVIVDGGATFRIDTQNLRDIHFRIDSLYQFIGELLIQPGLQPHQAILQARVGRNVDGMDMHLYRKSLQLRRQFEAKYMGTQST</sequence>
<dbReference type="PANTHER" id="PTHR33905:SF1">
    <property type="entry name" value="CST COMPLEX SUBUNIT TEN1"/>
    <property type="match status" value="1"/>
</dbReference>
<accession>A9NSM9</accession>
<dbReference type="Pfam" id="PF15490">
    <property type="entry name" value="Ten1_2"/>
    <property type="match status" value="1"/>
</dbReference>
<dbReference type="GO" id="GO:1990879">
    <property type="term" value="C:CST complex"/>
    <property type="evidence" value="ECO:0007669"/>
    <property type="project" value="InterPro"/>
</dbReference>
<dbReference type="GO" id="GO:0032211">
    <property type="term" value="P:negative regulation of telomere maintenance via telomerase"/>
    <property type="evidence" value="ECO:0007669"/>
    <property type="project" value="TreeGrafter"/>
</dbReference>
<dbReference type="GO" id="GO:0003697">
    <property type="term" value="F:single-stranded DNA binding"/>
    <property type="evidence" value="ECO:0007669"/>
    <property type="project" value="InterPro"/>
</dbReference>
<organism evidence="1">
    <name type="scientific">Picea sitchensis</name>
    <name type="common">Sitka spruce</name>
    <name type="synonym">Pinus sitchensis</name>
    <dbReference type="NCBI Taxonomy" id="3332"/>
    <lineage>
        <taxon>Eukaryota</taxon>
        <taxon>Viridiplantae</taxon>
        <taxon>Streptophyta</taxon>
        <taxon>Embryophyta</taxon>
        <taxon>Tracheophyta</taxon>
        <taxon>Spermatophyta</taxon>
        <taxon>Pinopsida</taxon>
        <taxon>Pinidae</taxon>
        <taxon>Conifers I</taxon>
        <taxon>Pinales</taxon>
        <taxon>Pinaceae</taxon>
        <taxon>Picea</taxon>
    </lineage>
</organism>